<evidence type="ECO:0000313" key="2">
    <source>
        <dbReference type="EMBL" id="GCC45581.1"/>
    </source>
</evidence>
<organism evidence="2 3">
    <name type="scientific">Chiloscyllium punctatum</name>
    <name type="common">Brownbanded bambooshark</name>
    <name type="synonym">Hemiscyllium punctatum</name>
    <dbReference type="NCBI Taxonomy" id="137246"/>
    <lineage>
        <taxon>Eukaryota</taxon>
        <taxon>Metazoa</taxon>
        <taxon>Chordata</taxon>
        <taxon>Craniata</taxon>
        <taxon>Vertebrata</taxon>
        <taxon>Chondrichthyes</taxon>
        <taxon>Elasmobranchii</taxon>
        <taxon>Galeomorphii</taxon>
        <taxon>Galeoidea</taxon>
        <taxon>Orectolobiformes</taxon>
        <taxon>Hemiscylliidae</taxon>
        <taxon>Chiloscyllium</taxon>
    </lineage>
</organism>
<dbReference type="Proteomes" id="UP000287033">
    <property type="component" value="Unassembled WGS sequence"/>
</dbReference>
<sequence>MLVGWSDRMSVRSMQGDDDDDHGDAGMGGRGWEIRPAPALEGGWCPP</sequence>
<protein>
    <submittedName>
        <fullName evidence="2">Uncharacterized protein</fullName>
    </submittedName>
</protein>
<proteinExistence type="predicted"/>
<gene>
    <name evidence="2" type="ORF">chiPu_0029714</name>
</gene>
<evidence type="ECO:0000256" key="1">
    <source>
        <dbReference type="SAM" id="MobiDB-lite"/>
    </source>
</evidence>
<name>A0A401TSD7_CHIPU</name>
<feature type="non-terminal residue" evidence="2">
    <location>
        <position position="47"/>
    </location>
</feature>
<dbReference type="EMBL" id="BEZZ01164199">
    <property type="protein sequence ID" value="GCC45581.1"/>
    <property type="molecule type" value="Genomic_DNA"/>
</dbReference>
<comment type="caution">
    <text evidence="2">The sequence shown here is derived from an EMBL/GenBank/DDBJ whole genome shotgun (WGS) entry which is preliminary data.</text>
</comment>
<accession>A0A401TSD7</accession>
<keyword evidence="3" id="KW-1185">Reference proteome</keyword>
<evidence type="ECO:0000313" key="3">
    <source>
        <dbReference type="Proteomes" id="UP000287033"/>
    </source>
</evidence>
<dbReference type="AlphaFoldDB" id="A0A401TSD7"/>
<reference evidence="2 3" key="1">
    <citation type="journal article" date="2018" name="Nat. Ecol. Evol.">
        <title>Shark genomes provide insights into elasmobranch evolution and the origin of vertebrates.</title>
        <authorList>
            <person name="Hara Y"/>
            <person name="Yamaguchi K"/>
            <person name="Onimaru K"/>
            <person name="Kadota M"/>
            <person name="Koyanagi M"/>
            <person name="Keeley SD"/>
            <person name="Tatsumi K"/>
            <person name="Tanaka K"/>
            <person name="Motone F"/>
            <person name="Kageyama Y"/>
            <person name="Nozu R"/>
            <person name="Adachi N"/>
            <person name="Nishimura O"/>
            <person name="Nakagawa R"/>
            <person name="Tanegashima C"/>
            <person name="Kiyatake I"/>
            <person name="Matsumoto R"/>
            <person name="Murakumo K"/>
            <person name="Nishida K"/>
            <person name="Terakita A"/>
            <person name="Kuratani S"/>
            <person name="Sato K"/>
            <person name="Hyodo S Kuraku.S."/>
        </authorList>
    </citation>
    <scope>NUCLEOTIDE SEQUENCE [LARGE SCALE GENOMIC DNA]</scope>
</reference>
<feature type="region of interest" description="Disordered" evidence="1">
    <location>
        <begin position="1"/>
        <end position="47"/>
    </location>
</feature>